<evidence type="ECO:0000313" key="7">
    <source>
        <dbReference type="EMBL" id="GAB79145.1"/>
    </source>
</evidence>
<keyword evidence="2 5" id="KW-0732">Signal</keyword>
<dbReference type="PANTHER" id="PTHR43248">
    <property type="entry name" value="2-SUCCINYL-6-HYDROXY-2,4-CYCLOHEXADIENE-1-CARBOXYLATE SYNTHASE"/>
    <property type="match status" value="1"/>
</dbReference>
<evidence type="ECO:0000256" key="2">
    <source>
        <dbReference type="ARBA" id="ARBA00022729"/>
    </source>
</evidence>
<dbReference type="EMBL" id="BAGZ01000020">
    <property type="protein sequence ID" value="GAB79145.1"/>
    <property type="molecule type" value="Genomic_DNA"/>
</dbReference>
<feature type="signal peptide" evidence="5">
    <location>
        <begin position="1"/>
        <end position="25"/>
    </location>
</feature>
<dbReference type="PANTHER" id="PTHR43248:SF29">
    <property type="entry name" value="TRIPEPTIDYL AMINOPEPTIDASE"/>
    <property type="match status" value="1"/>
</dbReference>
<proteinExistence type="inferred from homology"/>
<gene>
    <name evidence="7" type="ORF">AUCHE_20_00160</name>
</gene>
<dbReference type="RefSeq" id="WP_006503902.1">
    <property type="nucleotide sequence ID" value="NZ_BAGZ01000020.1"/>
</dbReference>
<name>K6VUY5_9MICO</name>
<keyword evidence="3" id="KW-0378">Hydrolase</keyword>
<evidence type="ECO:0000313" key="8">
    <source>
        <dbReference type="Proteomes" id="UP000008495"/>
    </source>
</evidence>
<feature type="domain" description="Peptidase S33 tripeptidyl aminopeptidase-like C-terminal" evidence="6">
    <location>
        <begin position="395"/>
        <end position="489"/>
    </location>
</feature>
<dbReference type="Proteomes" id="UP000008495">
    <property type="component" value="Unassembled WGS sequence"/>
</dbReference>
<evidence type="ECO:0000256" key="3">
    <source>
        <dbReference type="ARBA" id="ARBA00022801"/>
    </source>
</evidence>
<evidence type="ECO:0000256" key="5">
    <source>
        <dbReference type="SAM" id="SignalP"/>
    </source>
</evidence>
<feature type="region of interest" description="Disordered" evidence="4">
    <location>
        <begin position="26"/>
        <end position="48"/>
    </location>
</feature>
<protein>
    <submittedName>
        <fullName evidence="7">Putative peptidase</fullName>
    </submittedName>
</protein>
<evidence type="ECO:0000256" key="1">
    <source>
        <dbReference type="ARBA" id="ARBA00010088"/>
    </source>
</evidence>
<dbReference type="InterPro" id="IPR029058">
    <property type="entry name" value="AB_hydrolase_fold"/>
</dbReference>
<dbReference type="Pfam" id="PF08386">
    <property type="entry name" value="Abhydrolase_4"/>
    <property type="match status" value="1"/>
</dbReference>
<dbReference type="OrthoDB" id="3252468at2"/>
<dbReference type="InterPro" id="IPR051601">
    <property type="entry name" value="Serine_prot/Carboxylest_S33"/>
</dbReference>
<comment type="similarity">
    <text evidence="1">Belongs to the peptidase S33 family.</text>
</comment>
<dbReference type="InterPro" id="IPR013595">
    <property type="entry name" value="Pept_S33_TAP-like_C"/>
</dbReference>
<dbReference type="eggNOG" id="COG0596">
    <property type="taxonomic scope" value="Bacteria"/>
</dbReference>
<keyword evidence="8" id="KW-1185">Reference proteome</keyword>
<sequence length="518" mass="56331">MPRHRRLTIVTALALVAGTTTPALATEAHQQPAAPPPSTTPAAPAKIPAPNWHKCTGDLEGHECADLQVPLDHSKPDGEKITIALSRAAHTGPERRGVILVNPGGPGLDGRSRVGMARNVAKDIADSYDFVGFAPRGATGSRPELKCEPKSARPPRTTPRNQSDIDAWLAHSRDTAESCSSGDGAKLLPFSRTTDIADDMDWIRAALDVEKITYFGVSWGTYLGQTFATRHQNRVERMVWDGAVEPNGQWAANILGQNASFQKAADAFFTWIATRDEEFKLGKTHGEVKAKYETGLKKLEDNPIDTPRGKVTSHQLSSTALSATYGVHDWKPKAKALSDFLVHGKTDDLGVAHPPDNGMAVYWATECSESPRPTPHSWVASAKKSHDEGSTFESWGNAWTHAPCTFWKVKRDSTPKIDGSQVKVPILIVHDTEDAATPYPGALKARATFPSSRLVAQQGGRNHGTAYIGNQCTQQAVDDFFRDGKLPARADGDKADKTCGAFTVDDFLKQHGEREQRR</sequence>
<accession>K6VUY5</accession>
<evidence type="ECO:0000259" key="6">
    <source>
        <dbReference type="Pfam" id="PF08386"/>
    </source>
</evidence>
<organism evidence="7 8">
    <name type="scientific">Austwickia chelonae NBRC 105200</name>
    <dbReference type="NCBI Taxonomy" id="1184607"/>
    <lineage>
        <taxon>Bacteria</taxon>
        <taxon>Bacillati</taxon>
        <taxon>Actinomycetota</taxon>
        <taxon>Actinomycetes</taxon>
        <taxon>Micrococcales</taxon>
        <taxon>Dermatophilaceae</taxon>
        <taxon>Austwickia</taxon>
    </lineage>
</organism>
<dbReference type="STRING" id="100225.SAMN05421595_3006"/>
<dbReference type="GO" id="GO:0016787">
    <property type="term" value="F:hydrolase activity"/>
    <property type="evidence" value="ECO:0007669"/>
    <property type="project" value="UniProtKB-KW"/>
</dbReference>
<dbReference type="Gene3D" id="3.40.50.1820">
    <property type="entry name" value="alpha/beta hydrolase"/>
    <property type="match status" value="1"/>
</dbReference>
<comment type="caution">
    <text evidence="7">The sequence shown here is derived from an EMBL/GenBank/DDBJ whole genome shotgun (WGS) entry which is preliminary data.</text>
</comment>
<feature type="region of interest" description="Disordered" evidence="4">
    <location>
        <begin position="138"/>
        <end position="163"/>
    </location>
</feature>
<reference evidence="7 8" key="1">
    <citation type="submission" date="2012-08" db="EMBL/GenBank/DDBJ databases">
        <title>Whole genome shotgun sequence of Austwickia chelonae NBRC 105200.</title>
        <authorList>
            <person name="Yoshida I."/>
            <person name="Hosoyama A."/>
            <person name="Tsuchikane K."/>
            <person name="Katsumata H."/>
            <person name="Ando Y."/>
            <person name="Ohji S."/>
            <person name="Hamada M."/>
            <person name="Tamura T."/>
            <person name="Yamazoe A."/>
            <person name="Yamazaki S."/>
            <person name="Fujita N."/>
        </authorList>
    </citation>
    <scope>NUCLEOTIDE SEQUENCE [LARGE SCALE GENOMIC DNA]</scope>
    <source>
        <strain evidence="7 8">NBRC 105200</strain>
    </source>
</reference>
<feature type="chain" id="PRO_5003898185" evidence="5">
    <location>
        <begin position="26"/>
        <end position="518"/>
    </location>
</feature>
<dbReference type="AlphaFoldDB" id="K6VUY5"/>
<evidence type="ECO:0000256" key="4">
    <source>
        <dbReference type="SAM" id="MobiDB-lite"/>
    </source>
</evidence>
<dbReference type="SUPFAM" id="SSF53474">
    <property type="entry name" value="alpha/beta-Hydrolases"/>
    <property type="match status" value="1"/>
</dbReference>